<dbReference type="Gene3D" id="1.20.58.340">
    <property type="entry name" value="Magnesium transport protein CorA, transmembrane region"/>
    <property type="match status" value="2"/>
</dbReference>
<evidence type="ECO:0000313" key="14">
    <source>
        <dbReference type="EMBL" id="RCG18895.1"/>
    </source>
</evidence>
<keyword evidence="13" id="KW-0175">Coiled coil</keyword>
<feature type="coiled-coil region" evidence="13">
    <location>
        <begin position="154"/>
        <end position="181"/>
    </location>
</feature>
<reference evidence="14 15" key="1">
    <citation type="submission" date="2018-06" db="EMBL/GenBank/DDBJ databases">
        <title>Streptomyces reniochalinae sp. nov. and Streptomyces diacarnus sp. nov. from marine sponges.</title>
        <authorList>
            <person name="Li L."/>
        </authorList>
    </citation>
    <scope>NUCLEOTIDE SEQUENCE [LARGE SCALE GENOMIC DNA]</scope>
    <source>
        <strain evidence="14 15">LHW50302</strain>
    </source>
</reference>
<dbReference type="GO" id="GO:0015087">
    <property type="term" value="F:cobalt ion transmembrane transporter activity"/>
    <property type="evidence" value="ECO:0007669"/>
    <property type="project" value="UniProtKB-UniRule"/>
</dbReference>
<feature type="transmembrane region" description="Helical" evidence="12">
    <location>
        <begin position="304"/>
        <end position="324"/>
    </location>
</feature>
<comment type="catalytic activity">
    <reaction evidence="10">
        <text>Mg(2+)(in) = Mg(2+)(out)</text>
        <dbReference type="Rhea" id="RHEA:29827"/>
        <dbReference type="ChEBI" id="CHEBI:18420"/>
    </reaction>
</comment>
<dbReference type="GO" id="GO:0000287">
    <property type="term" value="F:magnesium ion binding"/>
    <property type="evidence" value="ECO:0007669"/>
    <property type="project" value="TreeGrafter"/>
</dbReference>
<evidence type="ECO:0000256" key="5">
    <source>
        <dbReference type="ARBA" id="ARBA00022692"/>
    </source>
</evidence>
<dbReference type="CDD" id="cd12830">
    <property type="entry name" value="MtCorA-like"/>
    <property type="match status" value="1"/>
</dbReference>
<evidence type="ECO:0000256" key="12">
    <source>
        <dbReference type="RuleBase" id="RU362010"/>
    </source>
</evidence>
<dbReference type="PANTHER" id="PTHR46494">
    <property type="entry name" value="CORA FAMILY METAL ION TRANSPORTER (EUROFUNG)"/>
    <property type="match status" value="1"/>
</dbReference>
<accession>A0A367EMS8</accession>
<evidence type="ECO:0000256" key="11">
    <source>
        <dbReference type="ARBA" id="ARBA00045497"/>
    </source>
</evidence>
<evidence type="ECO:0000256" key="2">
    <source>
        <dbReference type="ARBA" id="ARBA00009765"/>
    </source>
</evidence>
<organism evidence="14 15">
    <name type="scientific">Streptomyces reniochalinae</name>
    <dbReference type="NCBI Taxonomy" id="2250578"/>
    <lineage>
        <taxon>Bacteria</taxon>
        <taxon>Bacillati</taxon>
        <taxon>Actinomycetota</taxon>
        <taxon>Actinomycetes</taxon>
        <taxon>Kitasatosporales</taxon>
        <taxon>Streptomycetaceae</taxon>
        <taxon>Streptomyces</taxon>
    </lineage>
</organism>
<dbReference type="Proteomes" id="UP000253507">
    <property type="component" value="Unassembled WGS sequence"/>
</dbReference>
<dbReference type="InterPro" id="IPR045861">
    <property type="entry name" value="CorA_cytoplasmic_dom"/>
</dbReference>
<keyword evidence="9 12" id="KW-0472">Membrane</keyword>
<dbReference type="EMBL" id="QOIM01000032">
    <property type="protein sequence ID" value="RCG18895.1"/>
    <property type="molecule type" value="Genomic_DNA"/>
</dbReference>
<dbReference type="Gene3D" id="3.30.460.20">
    <property type="entry name" value="CorA soluble domain-like"/>
    <property type="match status" value="1"/>
</dbReference>
<evidence type="ECO:0000256" key="9">
    <source>
        <dbReference type="ARBA" id="ARBA00023136"/>
    </source>
</evidence>
<keyword evidence="15" id="KW-1185">Reference proteome</keyword>
<keyword evidence="7 12" id="KW-1133">Transmembrane helix</keyword>
<gene>
    <name evidence="12 14" type="primary">corA</name>
    <name evidence="14" type="ORF">DQ392_13395</name>
</gene>
<comment type="caution">
    <text evidence="14">The sequence shown here is derived from an EMBL/GenBank/DDBJ whole genome shotgun (WGS) entry which is preliminary data.</text>
</comment>
<dbReference type="FunFam" id="1.20.58.340:FF:000004">
    <property type="entry name" value="Magnesium transport protein CorA"/>
    <property type="match status" value="1"/>
</dbReference>
<comment type="function">
    <text evidence="11">Mediates influx of magnesium ions. Alternates between open and closed states. Activated by low cytoplasmic Mg(2+) levels. Inactive when cytoplasmic Mg(2+) levels are high.</text>
</comment>
<dbReference type="SUPFAM" id="SSF144083">
    <property type="entry name" value="Magnesium transport protein CorA, transmembrane region"/>
    <property type="match status" value="1"/>
</dbReference>
<evidence type="ECO:0000313" key="15">
    <source>
        <dbReference type="Proteomes" id="UP000253507"/>
    </source>
</evidence>
<dbReference type="SUPFAM" id="SSF143865">
    <property type="entry name" value="CorA soluble domain-like"/>
    <property type="match status" value="1"/>
</dbReference>
<evidence type="ECO:0000256" key="13">
    <source>
        <dbReference type="SAM" id="Coils"/>
    </source>
</evidence>
<evidence type="ECO:0000256" key="1">
    <source>
        <dbReference type="ARBA" id="ARBA00004651"/>
    </source>
</evidence>
<dbReference type="OrthoDB" id="9803416at2"/>
<proteinExistence type="inferred from homology"/>
<evidence type="ECO:0000256" key="6">
    <source>
        <dbReference type="ARBA" id="ARBA00022842"/>
    </source>
</evidence>
<keyword evidence="8 12" id="KW-0406">Ion transport</keyword>
<keyword evidence="6 12" id="KW-0460">Magnesium</keyword>
<dbReference type="GO" id="GO:0015095">
    <property type="term" value="F:magnesium ion transmembrane transporter activity"/>
    <property type="evidence" value="ECO:0007669"/>
    <property type="project" value="UniProtKB-UniRule"/>
</dbReference>
<feature type="transmembrane region" description="Helical" evidence="12">
    <location>
        <begin position="273"/>
        <end position="292"/>
    </location>
</feature>
<keyword evidence="5 12" id="KW-0812">Transmembrane</keyword>
<evidence type="ECO:0000256" key="4">
    <source>
        <dbReference type="ARBA" id="ARBA00022475"/>
    </source>
</evidence>
<dbReference type="RefSeq" id="WP_114015801.1">
    <property type="nucleotide sequence ID" value="NZ_QOIM01000032.1"/>
</dbReference>
<sequence length="330" mass="37461">MREVIVDCALYRHGHRTEQPEDFSAALHRARSFDDAFLWVGLHEPTEEEFARITRDFGLHPLAVEDSLHAHQRPKLEVYADSLFLVLKPVAYDDEAATLSTGELMVFVGDSFVLTVRHGGANPLGSVRRRLEEDPEVLRHGPTAVMYAVSDTVVDHYLDVAAALHEDLDELEAAVFAKEARLGAVTAGRIYEFKRRALEFRRATMPLTDPVTRLTGAGLPFVHRDSRLFFRDVADHLSRVNEQVESIDRLLTDILSAYLAQMGVRQNDDMRKISAWAAMFAVPTAIAGVYGMNFDHMPELHWVWGYPATILLMVAICVVLFRIFKRRDWF</sequence>
<dbReference type="Pfam" id="PF01544">
    <property type="entry name" value="CorA"/>
    <property type="match status" value="1"/>
</dbReference>
<dbReference type="InterPro" id="IPR045863">
    <property type="entry name" value="CorA_TM1_TM2"/>
</dbReference>
<name>A0A367EMS8_9ACTN</name>
<comment type="similarity">
    <text evidence="2 12">Belongs to the CorA metal ion transporter (MIT) (TC 1.A.35) family.</text>
</comment>
<evidence type="ECO:0000256" key="3">
    <source>
        <dbReference type="ARBA" id="ARBA00022448"/>
    </source>
</evidence>
<comment type="subcellular location">
    <subcellularLocation>
        <location evidence="1">Cell membrane</location>
        <topology evidence="1">Multi-pass membrane protein</topology>
    </subcellularLocation>
    <subcellularLocation>
        <location evidence="12">Membrane</location>
        <topology evidence="12">Multi-pass membrane protein</topology>
    </subcellularLocation>
</comment>
<keyword evidence="4 12" id="KW-1003">Cell membrane</keyword>
<protein>
    <recommendedName>
        <fullName evidence="12">Magnesium transport protein CorA</fullName>
    </recommendedName>
</protein>
<evidence type="ECO:0000256" key="10">
    <source>
        <dbReference type="ARBA" id="ARBA00034269"/>
    </source>
</evidence>
<dbReference type="InterPro" id="IPR002523">
    <property type="entry name" value="MgTranspt_CorA/ZnTranspt_ZntB"/>
</dbReference>
<dbReference type="PANTHER" id="PTHR46494:SF1">
    <property type="entry name" value="CORA FAMILY METAL ION TRANSPORTER (EUROFUNG)"/>
    <property type="match status" value="1"/>
</dbReference>
<evidence type="ECO:0000256" key="7">
    <source>
        <dbReference type="ARBA" id="ARBA00022989"/>
    </source>
</evidence>
<dbReference type="NCBIfam" id="TIGR00383">
    <property type="entry name" value="corA"/>
    <property type="match status" value="1"/>
</dbReference>
<evidence type="ECO:0000256" key="8">
    <source>
        <dbReference type="ARBA" id="ARBA00023065"/>
    </source>
</evidence>
<dbReference type="AlphaFoldDB" id="A0A367EMS8"/>
<keyword evidence="3 12" id="KW-0813">Transport</keyword>
<dbReference type="InterPro" id="IPR004488">
    <property type="entry name" value="Mg/Co-transport_prot_CorA"/>
</dbReference>
<dbReference type="GO" id="GO:0005886">
    <property type="term" value="C:plasma membrane"/>
    <property type="evidence" value="ECO:0007669"/>
    <property type="project" value="UniProtKB-SubCell"/>
</dbReference>
<dbReference type="GO" id="GO:0050897">
    <property type="term" value="F:cobalt ion binding"/>
    <property type="evidence" value="ECO:0007669"/>
    <property type="project" value="TreeGrafter"/>
</dbReference>